<name>A0A517MBH2_9BACT</name>
<gene>
    <name evidence="2" type="ORF">FF011L_08630</name>
</gene>
<feature type="region of interest" description="Disordered" evidence="1">
    <location>
        <begin position="224"/>
        <end position="264"/>
    </location>
</feature>
<keyword evidence="3" id="KW-1185">Reference proteome</keyword>
<dbReference type="KEGG" id="rml:FF011L_08630"/>
<evidence type="ECO:0000313" key="3">
    <source>
        <dbReference type="Proteomes" id="UP000320672"/>
    </source>
</evidence>
<dbReference type="OrthoDB" id="269394at2"/>
<dbReference type="RefSeq" id="WP_145350355.1">
    <property type="nucleotide sequence ID" value="NZ_CP036262.1"/>
</dbReference>
<protein>
    <submittedName>
        <fullName evidence="2">Uncharacterized protein</fullName>
    </submittedName>
</protein>
<dbReference type="Proteomes" id="UP000320672">
    <property type="component" value="Chromosome"/>
</dbReference>
<evidence type="ECO:0000313" key="2">
    <source>
        <dbReference type="EMBL" id="QDS92127.1"/>
    </source>
</evidence>
<sequence>MLKQNVLLVGVFFVLTSATHWSIPKAQGQDAQASPVGGHSPTGFYVDPSTGNVYRKVQRTIERPVTQYRNETRERTIYRHQVSTQMQSEKRTYYSPRVEYGMAPYWKNRWNPFVQPTLAYQYVPMTRWEARSETIHRPTTVTKLVPEKQVDTVPVQVTENKKEAVVHYELVHGGPAASLADNTVIARLQSYQPQNQIAAASPTLPAPTLPSTYSTASGIVALQSPSERSGTQTGMRPSVLQPSTLPPPMIPANVASNPILDMLR</sequence>
<proteinExistence type="predicted"/>
<dbReference type="AlphaFoldDB" id="A0A517MBH2"/>
<evidence type="ECO:0000256" key="1">
    <source>
        <dbReference type="SAM" id="MobiDB-lite"/>
    </source>
</evidence>
<organism evidence="2 3">
    <name type="scientific">Roseimaritima multifibrata</name>
    <dbReference type="NCBI Taxonomy" id="1930274"/>
    <lineage>
        <taxon>Bacteria</taxon>
        <taxon>Pseudomonadati</taxon>
        <taxon>Planctomycetota</taxon>
        <taxon>Planctomycetia</taxon>
        <taxon>Pirellulales</taxon>
        <taxon>Pirellulaceae</taxon>
        <taxon>Roseimaritima</taxon>
    </lineage>
</organism>
<accession>A0A517MBH2</accession>
<feature type="compositionally biased region" description="Polar residues" evidence="1">
    <location>
        <begin position="224"/>
        <end position="243"/>
    </location>
</feature>
<dbReference type="EMBL" id="CP036262">
    <property type="protein sequence ID" value="QDS92127.1"/>
    <property type="molecule type" value="Genomic_DNA"/>
</dbReference>
<reference evidence="2 3" key="1">
    <citation type="submission" date="2019-02" db="EMBL/GenBank/DDBJ databases">
        <title>Deep-cultivation of Planctomycetes and their phenomic and genomic characterization uncovers novel biology.</title>
        <authorList>
            <person name="Wiegand S."/>
            <person name="Jogler M."/>
            <person name="Boedeker C."/>
            <person name="Pinto D."/>
            <person name="Vollmers J."/>
            <person name="Rivas-Marin E."/>
            <person name="Kohn T."/>
            <person name="Peeters S.H."/>
            <person name="Heuer A."/>
            <person name="Rast P."/>
            <person name="Oberbeckmann S."/>
            <person name="Bunk B."/>
            <person name="Jeske O."/>
            <person name="Meyerdierks A."/>
            <person name="Storesund J.E."/>
            <person name="Kallscheuer N."/>
            <person name="Luecker S."/>
            <person name="Lage O.M."/>
            <person name="Pohl T."/>
            <person name="Merkel B.J."/>
            <person name="Hornburger P."/>
            <person name="Mueller R.-W."/>
            <person name="Bruemmer F."/>
            <person name="Labrenz M."/>
            <person name="Spormann A.M."/>
            <person name="Op den Camp H."/>
            <person name="Overmann J."/>
            <person name="Amann R."/>
            <person name="Jetten M.S.M."/>
            <person name="Mascher T."/>
            <person name="Medema M.H."/>
            <person name="Devos D.P."/>
            <person name="Kaster A.-K."/>
            <person name="Ovreas L."/>
            <person name="Rohde M."/>
            <person name="Galperin M.Y."/>
            <person name="Jogler C."/>
        </authorList>
    </citation>
    <scope>NUCLEOTIDE SEQUENCE [LARGE SCALE GENOMIC DNA]</scope>
    <source>
        <strain evidence="2 3">FF011L</strain>
    </source>
</reference>